<accession>A0A1Y2G084</accession>
<dbReference type="Gene3D" id="3.10.310.70">
    <property type="match status" value="1"/>
</dbReference>
<evidence type="ECO:0000259" key="1">
    <source>
        <dbReference type="Pfam" id="PF07969"/>
    </source>
</evidence>
<dbReference type="InterPro" id="IPR032466">
    <property type="entry name" value="Metal_Hydrolase"/>
</dbReference>
<dbReference type="AlphaFoldDB" id="A0A1Y2G084"/>
<dbReference type="PANTHER" id="PTHR22642:SF2">
    <property type="entry name" value="PROTEIN LONG AFTER FAR-RED 3"/>
    <property type="match status" value="1"/>
</dbReference>
<feature type="domain" description="Amidohydrolase 3" evidence="1">
    <location>
        <begin position="344"/>
        <end position="478"/>
    </location>
</feature>
<dbReference type="GO" id="GO:0016810">
    <property type="term" value="F:hydrolase activity, acting on carbon-nitrogen (but not peptide) bonds"/>
    <property type="evidence" value="ECO:0007669"/>
    <property type="project" value="InterPro"/>
</dbReference>
<dbReference type="InterPro" id="IPR013108">
    <property type="entry name" value="Amidohydro_3"/>
</dbReference>
<dbReference type="Gene3D" id="3.20.20.140">
    <property type="entry name" value="Metal-dependent hydrolases"/>
    <property type="match status" value="2"/>
</dbReference>
<comment type="caution">
    <text evidence="2">The sequence shown here is derived from an EMBL/GenBank/DDBJ whole genome shotgun (WGS) entry which is preliminary data.</text>
</comment>
<dbReference type="SUPFAM" id="SSF51556">
    <property type="entry name" value="Metallo-dependent hydrolases"/>
    <property type="match status" value="1"/>
</dbReference>
<dbReference type="Proteomes" id="UP000193467">
    <property type="component" value="Unassembled WGS sequence"/>
</dbReference>
<keyword evidence="2" id="KW-0378">Hydrolase</keyword>
<evidence type="ECO:0000313" key="2">
    <source>
        <dbReference type="EMBL" id="ORY88870.1"/>
    </source>
</evidence>
<feature type="domain" description="Amidohydrolase 3" evidence="1">
    <location>
        <begin position="47"/>
        <end position="339"/>
    </location>
</feature>
<dbReference type="OrthoDB" id="3501663at2759"/>
<dbReference type="InParanoid" id="A0A1Y2G084"/>
<reference evidence="2 3" key="1">
    <citation type="submission" date="2016-07" db="EMBL/GenBank/DDBJ databases">
        <title>Pervasive Adenine N6-methylation of Active Genes in Fungi.</title>
        <authorList>
            <consortium name="DOE Joint Genome Institute"/>
            <person name="Mondo S.J."/>
            <person name="Dannebaum R.O."/>
            <person name="Kuo R.C."/>
            <person name="Labutti K."/>
            <person name="Haridas S."/>
            <person name="Kuo A."/>
            <person name="Salamov A."/>
            <person name="Ahrendt S.R."/>
            <person name="Lipzen A."/>
            <person name="Sullivan W."/>
            <person name="Andreopoulos W.B."/>
            <person name="Clum A."/>
            <person name="Lindquist E."/>
            <person name="Daum C."/>
            <person name="Ramamoorthy G.K."/>
            <person name="Gryganskyi A."/>
            <person name="Culley D."/>
            <person name="Magnuson J.K."/>
            <person name="James T.Y."/>
            <person name="O'Malley M.A."/>
            <person name="Stajich J.E."/>
            <person name="Spatafora J.W."/>
            <person name="Visel A."/>
            <person name="Grigoriev I.V."/>
        </authorList>
    </citation>
    <scope>NUCLEOTIDE SEQUENCE [LARGE SCALE GENOMIC DNA]</scope>
    <source>
        <strain evidence="2 3">62-1032</strain>
    </source>
</reference>
<dbReference type="PANTHER" id="PTHR22642">
    <property type="entry name" value="IMIDAZOLONEPROPIONASE"/>
    <property type="match status" value="1"/>
</dbReference>
<protein>
    <submittedName>
        <fullName evidence="2">Putative hydrolase</fullName>
    </submittedName>
</protein>
<name>A0A1Y2G084_9BASI</name>
<evidence type="ECO:0000313" key="3">
    <source>
        <dbReference type="Proteomes" id="UP000193467"/>
    </source>
</evidence>
<dbReference type="Pfam" id="PF07969">
    <property type="entry name" value="Amidohydro_3"/>
    <property type="match status" value="2"/>
</dbReference>
<dbReference type="EMBL" id="MCGR01000008">
    <property type="protein sequence ID" value="ORY88870.1"/>
    <property type="molecule type" value="Genomic_DNA"/>
</dbReference>
<keyword evidence="3" id="KW-1185">Reference proteome</keyword>
<proteinExistence type="predicted"/>
<organism evidence="2 3">
    <name type="scientific">Leucosporidium creatinivorum</name>
    <dbReference type="NCBI Taxonomy" id="106004"/>
    <lineage>
        <taxon>Eukaryota</taxon>
        <taxon>Fungi</taxon>
        <taxon>Dikarya</taxon>
        <taxon>Basidiomycota</taxon>
        <taxon>Pucciniomycotina</taxon>
        <taxon>Microbotryomycetes</taxon>
        <taxon>Leucosporidiales</taxon>
        <taxon>Leucosporidium</taxon>
    </lineage>
</organism>
<dbReference type="InterPro" id="IPR011059">
    <property type="entry name" value="Metal-dep_hydrolase_composite"/>
</dbReference>
<sequence length="484" mass="51757">MSSTTFINALLVDRPGSTYTVHISAGIVQSILPSNSPSPARTPAESEIIDLDGRFYLGPSLVDAHVHFTSWTLNSSRPDLSSATSAREAIRLMEEAATKDRGGGETTAPLVGRDYRVGKWPDIKEMTKENLDHIAPHRPVILISGDLHTLWFSTKGFQHLGIDPLGQVGVLYEKPAFEAMNALNRVGEEELFPLIDEAGKAAAALGVTQIIELEQSHNIPNWLHRVSKGFNSLRVECGMYTEHIEDAISRGLKSGDQVPGGEGLVTVGAFKVVTDGSLGARTAYCCDPYPSTTSYGLRVHSPSTLASLLTHATSHSLKLAIHAIGDAANSLTLTTLAAMNPPPLPSHLLDDKELAERFWKGRTERAFPYRSLVDAGAQIRLGSDAPVAPLNPWFSIAAGISRSQPDEESLGGGGGGGWHPEQCLTNREAYEASTANGRAGIREGEVADLCVVDRDPLSATPGELRGIGVGGTMLGGRWTHRVGI</sequence>
<dbReference type="STRING" id="106004.A0A1Y2G084"/>
<gene>
    <name evidence="2" type="ORF">BCR35DRAFT_350776</name>
</gene>
<dbReference type="Gene3D" id="2.30.40.10">
    <property type="entry name" value="Urease, subunit C, domain 1"/>
    <property type="match status" value="1"/>
</dbReference>